<keyword evidence="1" id="KW-0812">Transmembrane</keyword>
<evidence type="ECO:0000313" key="2">
    <source>
        <dbReference type="EMBL" id="BDU69644.1"/>
    </source>
</evidence>
<organism evidence="2 3">
    <name type="scientific">Geothrix oryzae</name>
    <dbReference type="NCBI Taxonomy" id="2927975"/>
    <lineage>
        <taxon>Bacteria</taxon>
        <taxon>Pseudomonadati</taxon>
        <taxon>Acidobacteriota</taxon>
        <taxon>Holophagae</taxon>
        <taxon>Holophagales</taxon>
        <taxon>Holophagaceae</taxon>
        <taxon>Geothrix</taxon>
    </lineage>
</organism>
<dbReference type="EMBL" id="AP027079">
    <property type="protein sequence ID" value="BDU69644.1"/>
    <property type="molecule type" value="Genomic_DNA"/>
</dbReference>
<accession>A0ABM9LW56</accession>
<reference evidence="3" key="1">
    <citation type="journal article" date="2023" name="Int. J. Syst. Evol. Microbiol.">
        <title>Mesoterricola silvestris gen. nov., sp. nov., Mesoterricola sediminis sp. nov., Geothrix oryzae sp. nov., Geothrix edaphica sp. nov., Geothrix rubra sp. nov., and Geothrix limicola sp. nov., six novel members of Acidobacteriota isolated from soils.</title>
        <authorList>
            <person name="Itoh H."/>
            <person name="Sugisawa Y."/>
            <person name="Mise K."/>
            <person name="Xu Z."/>
            <person name="Kuniyasu M."/>
            <person name="Ushijima N."/>
            <person name="Kawano K."/>
            <person name="Kobayashi E."/>
            <person name="Shiratori Y."/>
            <person name="Masuda Y."/>
            <person name="Senoo K."/>
        </authorList>
    </citation>
    <scope>NUCLEOTIDE SEQUENCE [LARGE SCALE GENOMIC DNA]</scope>
    <source>
        <strain evidence="3">Red222</strain>
    </source>
</reference>
<dbReference type="Proteomes" id="UP001242010">
    <property type="component" value="Chromosome"/>
</dbReference>
<gene>
    <name evidence="2" type="ORF">GETHOR_17450</name>
</gene>
<feature type="transmembrane region" description="Helical" evidence="1">
    <location>
        <begin position="24"/>
        <end position="46"/>
    </location>
</feature>
<keyword evidence="3" id="KW-1185">Reference proteome</keyword>
<protein>
    <recommendedName>
        <fullName evidence="4">Glycerophosphoryl diester phosphodiesterase membrane domain-containing protein</fullName>
    </recommendedName>
</protein>
<dbReference type="RefSeq" id="WP_286353367.1">
    <property type="nucleotide sequence ID" value="NZ_AP027079.1"/>
</dbReference>
<evidence type="ECO:0000313" key="3">
    <source>
        <dbReference type="Proteomes" id="UP001242010"/>
    </source>
</evidence>
<proteinExistence type="predicted"/>
<evidence type="ECO:0008006" key="4">
    <source>
        <dbReference type="Google" id="ProtNLM"/>
    </source>
</evidence>
<name>A0ABM9LW56_9BACT</name>
<keyword evidence="1" id="KW-1133">Transmembrane helix</keyword>
<feature type="transmembrane region" description="Helical" evidence="1">
    <location>
        <begin position="211"/>
        <end position="234"/>
    </location>
</feature>
<sequence length="244" mass="26751">MRTPLPSHLGALREGVALLLRHPWLAFSLVLLAMVLAQLGPALELAAGATPSLLIQPIFGFVGLLPLEMYFVPKLQARLDAETLDTPGNPAAGWREGFDRRWALAFLVRLGLSVAIGLGLLLFLVPGIVILTLFGWAPMRMLLRGEAPLAALRWSQASMVRHWPRIVQAVLAMMLVALVYQVAAGWSLERLLPTADPDLGPSALLRLKHPAFWLFNLLGGVMNLWLSCSLLALYHRLEAAVLRP</sequence>
<feature type="transmembrane region" description="Helical" evidence="1">
    <location>
        <begin position="53"/>
        <end position="72"/>
    </location>
</feature>
<feature type="transmembrane region" description="Helical" evidence="1">
    <location>
        <begin position="110"/>
        <end position="134"/>
    </location>
</feature>
<feature type="transmembrane region" description="Helical" evidence="1">
    <location>
        <begin position="166"/>
        <end position="188"/>
    </location>
</feature>
<evidence type="ECO:0000256" key="1">
    <source>
        <dbReference type="SAM" id="Phobius"/>
    </source>
</evidence>
<keyword evidence="1" id="KW-0472">Membrane</keyword>